<dbReference type="EMBL" id="NCKV01008517">
    <property type="protein sequence ID" value="RWS22529.1"/>
    <property type="molecule type" value="Genomic_DNA"/>
</dbReference>
<dbReference type="PANTHER" id="PTHR43899:SF13">
    <property type="entry name" value="RH59310P"/>
    <property type="match status" value="1"/>
</dbReference>
<keyword evidence="5" id="KW-1185">Reference proteome</keyword>
<comment type="caution">
    <text evidence="4">The sequence shown here is derived from an EMBL/GenBank/DDBJ whole genome shotgun (WGS) entry which is preliminary data.</text>
</comment>
<dbReference type="OrthoDB" id="6423088at2759"/>
<evidence type="ECO:0000313" key="4">
    <source>
        <dbReference type="EMBL" id="RWS22529.1"/>
    </source>
</evidence>
<evidence type="ECO:0000256" key="1">
    <source>
        <dbReference type="ARBA" id="ARBA00006484"/>
    </source>
</evidence>
<dbReference type="InterPro" id="IPR051019">
    <property type="entry name" value="VLCFA-Steroid_DH"/>
</dbReference>
<comment type="similarity">
    <text evidence="1">Belongs to the short-chain dehydrogenases/reductases (SDR) family.</text>
</comment>
<evidence type="ECO:0000256" key="3">
    <source>
        <dbReference type="SAM" id="Phobius"/>
    </source>
</evidence>
<gene>
    <name evidence="4" type="ORF">B4U80_04696</name>
</gene>
<dbReference type="InterPro" id="IPR036291">
    <property type="entry name" value="NAD(P)-bd_dom_sf"/>
</dbReference>
<reference evidence="4 5" key="1">
    <citation type="journal article" date="2018" name="Gigascience">
        <title>Genomes of trombidid mites reveal novel predicted allergens and laterally-transferred genes associated with secondary metabolism.</title>
        <authorList>
            <person name="Dong X."/>
            <person name="Chaisiri K."/>
            <person name="Xia D."/>
            <person name="Armstrong S.D."/>
            <person name="Fang Y."/>
            <person name="Donnelly M.J."/>
            <person name="Kadowaki T."/>
            <person name="McGarry J.W."/>
            <person name="Darby A.C."/>
            <person name="Makepeace B.L."/>
        </authorList>
    </citation>
    <scope>NUCLEOTIDE SEQUENCE [LARGE SCALE GENOMIC DNA]</scope>
    <source>
        <strain evidence="4">UoL-UT</strain>
    </source>
</reference>
<dbReference type="STRING" id="299467.A0A443S4S8"/>
<keyword evidence="2" id="KW-0560">Oxidoreductase</keyword>
<feature type="non-terminal residue" evidence="4">
    <location>
        <position position="132"/>
    </location>
</feature>
<proteinExistence type="inferred from homology"/>
<evidence type="ECO:0000256" key="2">
    <source>
        <dbReference type="ARBA" id="ARBA00023002"/>
    </source>
</evidence>
<dbReference type="SUPFAM" id="SSF51735">
    <property type="entry name" value="NAD(P)-binding Rossmann-fold domains"/>
    <property type="match status" value="1"/>
</dbReference>
<organism evidence="4 5">
    <name type="scientific">Leptotrombidium deliense</name>
    <dbReference type="NCBI Taxonomy" id="299467"/>
    <lineage>
        <taxon>Eukaryota</taxon>
        <taxon>Metazoa</taxon>
        <taxon>Ecdysozoa</taxon>
        <taxon>Arthropoda</taxon>
        <taxon>Chelicerata</taxon>
        <taxon>Arachnida</taxon>
        <taxon>Acari</taxon>
        <taxon>Acariformes</taxon>
        <taxon>Trombidiformes</taxon>
        <taxon>Prostigmata</taxon>
        <taxon>Anystina</taxon>
        <taxon>Parasitengona</taxon>
        <taxon>Trombiculoidea</taxon>
        <taxon>Trombiculidae</taxon>
        <taxon>Leptotrombidium</taxon>
    </lineage>
</organism>
<dbReference type="Gene3D" id="3.40.50.720">
    <property type="entry name" value="NAD(P)-binding Rossmann-like Domain"/>
    <property type="match status" value="1"/>
</dbReference>
<feature type="transmembrane region" description="Helical" evidence="3">
    <location>
        <begin position="12"/>
        <end position="33"/>
    </location>
</feature>
<keyword evidence="3" id="KW-1133">Transmembrane helix</keyword>
<accession>A0A443S4S8</accession>
<dbReference type="Proteomes" id="UP000288716">
    <property type="component" value="Unassembled WGS sequence"/>
</dbReference>
<dbReference type="PANTHER" id="PTHR43899">
    <property type="entry name" value="RH59310P"/>
    <property type="match status" value="1"/>
</dbReference>
<dbReference type="InterPro" id="IPR002347">
    <property type="entry name" value="SDR_fam"/>
</dbReference>
<keyword evidence="3" id="KW-0812">Transmembrane</keyword>
<evidence type="ECO:0000313" key="5">
    <source>
        <dbReference type="Proteomes" id="UP000288716"/>
    </source>
</evidence>
<dbReference type="Pfam" id="PF00106">
    <property type="entry name" value="adh_short"/>
    <property type="match status" value="1"/>
</dbReference>
<dbReference type="GO" id="GO:0016491">
    <property type="term" value="F:oxidoreductase activity"/>
    <property type="evidence" value="ECO:0007669"/>
    <property type="project" value="UniProtKB-KW"/>
</dbReference>
<protein>
    <submittedName>
        <fullName evidence="4">Hydroxysteroid dehydrogenase-like protein 3</fullName>
    </submittedName>
</protein>
<keyword evidence="3" id="KW-0472">Membrane</keyword>
<dbReference type="VEuPathDB" id="VectorBase:LDEU009512"/>
<name>A0A443S4S8_9ACAR</name>
<dbReference type="AlphaFoldDB" id="A0A443S4S8"/>
<sequence>MDTTFVDKIGNFTKVTLVIIALIWILKTLLLLLRSCVYGFKVFIWSRIWKRDLVKLYGEYVVITGATDGIGLALAKQFAERGHSLVIIGRNPQKLGNVKENLETFLLLERKIITVIADLSSLDQLTYHTIGN</sequence>